<reference evidence="1 2" key="1">
    <citation type="submission" date="2016-10" db="EMBL/GenBank/DDBJ databases">
        <authorList>
            <person name="de Groot N.N."/>
        </authorList>
    </citation>
    <scope>NUCLEOTIDE SEQUENCE [LARGE SCALE GENOMIC DNA]</scope>
    <source>
        <strain evidence="1 2">DSM 26424</strain>
    </source>
</reference>
<dbReference type="AlphaFoldDB" id="A0A1G8IQN9"/>
<dbReference type="InterPro" id="IPR021335">
    <property type="entry name" value="DUF2948"/>
</dbReference>
<proteinExistence type="predicted"/>
<sequence>MTRDARFEDAGGQPLNLGALDAEDLQVLSALLQDSVLTVADMYFERRQRRLVLLVNRLRREEGAEGLPPERVRAVLVVEHVLGVASQGVPREARDTVLALLSVGFEPGEDGAGSVIFTLAGDGVLRASVEALELRLRDVTRPYNAVSGKLPRHPD</sequence>
<protein>
    <recommendedName>
        <fullName evidence="3">DUF2948 domain-containing protein</fullName>
    </recommendedName>
</protein>
<keyword evidence="2" id="KW-1185">Reference proteome</keyword>
<dbReference type="Pfam" id="PF11164">
    <property type="entry name" value="DUF2948"/>
    <property type="match status" value="1"/>
</dbReference>
<accession>A0A1G8IQN9</accession>
<gene>
    <name evidence="1" type="ORF">SAMN04487993_100254</name>
</gene>
<evidence type="ECO:0000313" key="2">
    <source>
        <dbReference type="Proteomes" id="UP000199093"/>
    </source>
</evidence>
<dbReference type="OrthoDB" id="9806367at2"/>
<name>A0A1G8IQN9_9RHOB</name>
<organism evidence="1 2">
    <name type="scientific">Salipiger marinus</name>
    <dbReference type="NCBI Taxonomy" id="555512"/>
    <lineage>
        <taxon>Bacteria</taxon>
        <taxon>Pseudomonadati</taxon>
        <taxon>Pseudomonadota</taxon>
        <taxon>Alphaproteobacteria</taxon>
        <taxon>Rhodobacterales</taxon>
        <taxon>Roseobacteraceae</taxon>
        <taxon>Salipiger</taxon>
    </lineage>
</organism>
<evidence type="ECO:0008006" key="3">
    <source>
        <dbReference type="Google" id="ProtNLM"/>
    </source>
</evidence>
<dbReference type="STRING" id="555512.SAMN04487993_100254"/>
<dbReference type="Proteomes" id="UP000199093">
    <property type="component" value="Unassembled WGS sequence"/>
</dbReference>
<dbReference type="EMBL" id="FNEJ01000002">
    <property type="protein sequence ID" value="SDI21161.1"/>
    <property type="molecule type" value="Genomic_DNA"/>
</dbReference>
<evidence type="ECO:0000313" key="1">
    <source>
        <dbReference type="EMBL" id="SDI21161.1"/>
    </source>
</evidence>
<dbReference type="RefSeq" id="WP_089843151.1">
    <property type="nucleotide sequence ID" value="NZ_FNEJ01000002.1"/>
</dbReference>